<protein>
    <submittedName>
        <fullName evidence="1">Uncharacterized protein</fullName>
    </submittedName>
</protein>
<gene>
    <name evidence="1" type="ORF">FOPG_17647</name>
</gene>
<accession>X0GR99</accession>
<proteinExistence type="predicted"/>
<name>X0GR99_FUSOX</name>
<reference evidence="1" key="2">
    <citation type="submission" date="2014-03" db="EMBL/GenBank/DDBJ databases">
        <title>The Genome Annotation of Fusarium oxysporum PHW808.</title>
        <authorList>
            <consortium name="The Broad Institute Genomics Platform"/>
            <person name="Ma L.-J."/>
            <person name="Corby-Kistler H."/>
            <person name="Broz K."/>
            <person name="Gale L.R."/>
            <person name="Jonkers W."/>
            <person name="O'Donnell K."/>
            <person name="Ploetz R."/>
            <person name="Steinberg C."/>
            <person name="Schwartz D.C."/>
            <person name="VanEtten H."/>
            <person name="Zhou S."/>
            <person name="Young S.K."/>
            <person name="Zeng Q."/>
            <person name="Gargeya S."/>
            <person name="Fitzgerald M."/>
            <person name="Abouelleil A."/>
            <person name="Alvarado L."/>
            <person name="Chapman S.B."/>
            <person name="Gainer-Dewar J."/>
            <person name="Goldberg J."/>
            <person name="Griggs A."/>
            <person name="Gujja S."/>
            <person name="Hansen M."/>
            <person name="Howarth C."/>
            <person name="Imamovic A."/>
            <person name="Ireland A."/>
            <person name="Larimer J."/>
            <person name="McCowan C."/>
            <person name="Murphy C."/>
            <person name="Pearson M."/>
            <person name="Poon T.W."/>
            <person name="Priest M."/>
            <person name="Roberts A."/>
            <person name="Saif S."/>
            <person name="Shea T."/>
            <person name="Sykes S."/>
            <person name="Wortman J."/>
            <person name="Nusbaum C."/>
            <person name="Birren B."/>
        </authorList>
    </citation>
    <scope>NUCLEOTIDE SEQUENCE</scope>
    <source>
        <strain evidence="1">54008</strain>
    </source>
</reference>
<evidence type="ECO:0000313" key="1">
    <source>
        <dbReference type="EMBL" id="EXL66157.1"/>
    </source>
</evidence>
<sequence>MYKEMIKFNPAEMPAVSPEKAEAKNGLGLDYLAHIRSIAPAPFSPFRKHGSAV</sequence>
<dbReference type="AlphaFoldDB" id="X0GR99"/>
<dbReference type="HOGENOM" id="CLU_3068765_0_0_1"/>
<organism evidence="1">
    <name type="scientific">Fusarium oxysporum f. sp. conglutinans race 2 54008</name>
    <dbReference type="NCBI Taxonomy" id="1089457"/>
    <lineage>
        <taxon>Eukaryota</taxon>
        <taxon>Fungi</taxon>
        <taxon>Dikarya</taxon>
        <taxon>Ascomycota</taxon>
        <taxon>Pezizomycotina</taxon>
        <taxon>Sordariomycetes</taxon>
        <taxon>Hypocreomycetidae</taxon>
        <taxon>Hypocreales</taxon>
        <taxon>Nectriaceae</taxon>
        <taxon>Fusarium</taxon>
        <taxon>Fusarium oxysporum species complex</taxon>
    </lineage>
</organism>
<reference evidence="1" key="1">
    <citation type="submission" date="2011-11" db="EMBL/GenBank/DDBJ databases">
        <title>The Genome Sequence of Fusarium oxysporum PHW808.</title>
        <authorList>
            <consortium name="The Broad Institute Genome Sequencing Platform"/>
            <person name="Ma L.-J."/>
            <person name="Gale L.R."/>
            <person name="Schwartz D.C."/>
            <person name="Zhou S."/>
            <person name="Corby-Kistler H."/>
            <person name="Young S.K."/>
            <person name="Zeng Q."/>
            <person name="Gargeya S."/>
            <person name="Fitzgerald M."/>
            <person name="Haas B."/>
            <person name="Abouelleil A."/>
            <person name="Alvarado L."/>
            <person name="Arachchi H.M."/>
            <person name="Berlin A."/>
            <person name="Brown A."/>
            <person name="Chapman S.B."/>
            <person name="Chen Z."/>
            <person name="Dunbar C."/>
            <person name="Freedman E."/>
            <person name="Gearin G."/>
            <person name="Goldberg J."/>
            <person name="Griggs A."/>
            <person name="Gujja S."/>
            <person name="Heiman D."/>
            <person name="Howarth C."/>
            <person name="Larson L."/>
            <person name="Lui A."/>
            <person name="MacDonald P.J.P."/>
            <person name="Montmayeur A."/>
            <person name="Murphy C."/>
            <person name="Neiman D."/>
            <person name="Pearson M."/>
            <person name="Priest M."/>
            <person name="Roberts A."/>
            <person name="Saif S."/>
            <person name="Shea T."/>
            <person name="Shenoy N."/>
            <person name="Sisk P."/>
            <person name="Stolte C."/>
            <person name="Sykes S."/>
            <person name="Wortman J."/>
            <person name="Nusbaum C."/>
            <person name="Birren B."/>
        </authorList>
    </citation>
    <scope>NUCLEOTIDE SEQUENCE [LARGE SCALE GENOMIC DNA]</scope>
    <source>
        <strain evidence="1">54008</strain>
    </source>
</reference>
<dbReference type="Proteomes" id="UP000030676">
    <property type="component" value="Unassembled WGS sequence"/>
</dbReference>
<dbReference type="EMBL" id="KK033487">
    <property type="protein sequence ID" value="EXL66157.1"/>
    <property type="molecule type" value="Genomic_DNA"/>
</dbReference>